<evidence type="ECO:0000313" key="3">
    <source>
        <dbReference type="Proteomes" id="UP001501563"/>
    </source>
</evidence>
<sequence>MQHHFRHALATHGASTILGFRTDGRPIYAVAGGNGEGEDGWTTGTPPTASIEGTPPARRPSAPPAEFAPGGDSAERQAESRKWERHDMEYKGAADELAARKASQRSEQEKVAAAAETRDRKAAALKHGRDLAATRFETAAIRASIDLSEAAELIDTARFVDQQGNVDMDGIAAAVKMLAKIAPKSSGRSDGDLRDEDSAGQHESLT</sequence>
<reference evidence="3" key="1">
    <citation type="journal article" date="2019" name="Int. J. Syst. Evol. Microbiol.">
        <title>The Global Catalogue of Microorganisms (GCM) 10K type strain sequencing project: providing services to taxonomists for standard genome sequencing and annotation.</title>
        <authorList>
            <consortium name="The Broad Institute Genomics Platform"/>
            <consortium name="The Broad Institute Genome Sequencing Center for Infectious Disease"/>
            <person name="Wu L."/>
            <person name="Ma J."/>
        </authorList>
    </citation>
    <scope>NUCLEOTIDE SEQUENCE [LARGE SCALE GENOMIC DNA]</scope>
    <source>
        <strain evidence="3">JCM 16578</strain>
    </source>
</reference>
<gene>
    <name evidence="2" type="ORF">GCM10022207_92080</name>
</gene>
<dbReference type="EMBL" id="BAAAZA010000073">
    <property type="protein sequence ID" value="GAA3908107.1"/>
    <property type="molecule type" value="Genomic_DNA"/>
</dbReference>
<comment type="caution">
    <text evidence="2">The sequence shown here is derived from an EMBL/GenBank/DDBJ whole genome shotgun (WGS) entry which is preliminary data.</text>
</comment>
<accession>A0ABP7LVC7</accession>
<evidence type="ECO:0000313" key="2">
    <source>
        <dbReference type="EMBL" id="GAA3908107.1"/>
    </source>
</evidence>
<organism evidence="2 3">
    <name type="scientific">Streptomyces lannensis</name>
    <dbReference type="NCBI Taxonomy" id="766498"/>
    <lineage>
        <taxon>Bacteria</taxon>
        <taxon>Bacillati</taxon>
        <taxon>Actinomycetota</taxon>
        <taxon>Actinomycetes</taxon>
        <taxon>Kitasatosporales</taxon>
        <taxon>Streptomycetaceae</taxon>
        <taxon>Streptomyces</taxon>
    </lineage>
</organism>
<feature type="compositionally biased region" description="Basic and acidic residues" evidence="1">
    <location>
        <begin position="73"/>
        <end position="85"/>
    </location>
</feature>
<proteinExistence type="predicted"/>
<name>A0ABP7LVC7_9ACTN</name>
<dbReference type="Proteomes" id="UP001501563">
    <property type="component" value="Unassembled WGS sequence"/>
</dbReference>
<evidence type="ECO:0000256" key="1">
    <source>
        <dbReference type="SAM" id="MobiDB-lite"/>
    </source>
</evidence>
<feature type="region of interest" description="Disordered" evidence="1">
    <location>
        <begin position="183"/>
        <end position="206"/>
    </location>
</feature>
<feature type="region of interest" description="Disordered" evidence="1">
    <location>
        <begin position="29"/>
        <end position="85"/>
    </location>
</feature>
<keyword evidence="3" id="KW-1185">Reference proteome</keyword>
<protein>
    <submittedName>
        <fullName evidence="2">Uncharacterized protein</fullName>
    </submittedName>
</protein>
<dbReference type="RefSeq" id="WP_345554635.1">
    <property type="nucleotide sequence ID" value="NZ_BAAAZA010000073.1"/>
</dbReference>
<feature type="compositionally biased region" description="Basic and acidic residues" evidence="1">
    <location>
        <begin position="187"/>
        <end position="206"/>
    </location>
</feature>